<name>A0A7G9Z9U1_9EURY</name>
<dbReference type="InterPro" id="IPR003593">
    <property type="entry name" value="AAA+_ATPase"/>
</dbReference>
<dbReference type="Gene3D" id="3.40.50.300">
    <property type="entry name" value="P-loop containing nucleotide triphosphate hydrolases"/>
    <property type="match status" value="1"/>
</dbReference>
<dbReference type="InterPro" id="IPR027417">
    <property type="entry name" value="P-loop_NTPase"/>
</dbReference>
<evidence type="ECO:0000256" key="9">
    <source>
        <dbReference type="ARBA" id="ARBA00077139"/>
    </source>
</evidence>
<sequence length="418" mass="45700">MTLEINNVDAYYGSVKVLEHVDFSAAHGEFLGIIGPNGSGKTTLLRTISRILKPKIGTIILDNRDVMAMKDKAYSRKFAAVPQDTNVNFEFSTLDIVLMGRNPHLGRLELENESDIAIARRCMELTNCWHLAERPITELSGGERQLVIIARALTQEPNVLLLDEPTSHLDINYQLEIMALLKRLTAHEGLIVIAVIHDLNLAAQYCDRLVLLHGGKIFSLGSQEVVLTAEHIKSTFGADVIVKLHALTNQCYLSPSPIKRPPETSNRNKGTIHLICGGGEGASSMHLLTEKGYKVTAGVLNLLDTDYEVAKLLDIPVVTEAPFSTITAESFQAHLALIGRADAVVLCGIPFGFGNLKNLEAAEAALKMGKMLLAFEVDNLTARDFTGGVATKRFIQLRTKGAVIVKSQDEMLSVLAKR</sequence>
<comment type="catalytic activity">
    <reaction evidence="5">
        <text>an R-cob(III)alamin(out) + ATP + H2O = an R-cob(III)alamin(in) + ADP + phosphate + H(+)</text>
        <dbReference type="Rhea" id="RHEA:17873"/>
        <dbReference type="ChEBI" id="CHEBI:15377"/>
        <dbReference type="ChEBI" id="CHEBI:15378"/>
        <dbReference type="ChEBI" id="CHEBI:30616"/>
        <dbReference type="ChEBI" id="CHEBI:43474"/>
        <dbReference type="ChEBI" id="CHEBI:140785"/>
        <dbReference type="ChEBI" id="CHEBI:456216"/>
        <dbReference type="EC" id="7.6.2.8"/>
    </reaction>
</comment>
<dbReference type="FunFam" id="3.40.50.300:FF:000134">
    <property type="entry name" value="Iron-enterobactin ABC transporter ATP-binding protein"/>
    <property type="match status" value="1"/>
</dbReference>
<evidence type="ECO:0000259" key="10">
    <source>
        <dbReference type="PROSITE" id="PS50893"/>
    </source>
</evidence>
<organism evidence="11">
    <name type="scientific">Candidatus Methanophaga sp. ANME-1 ERB7</name>
    <dbReference type="NCBI Taxonomy" id="2759913"/>
    <lineage>
        <taxon>Archaea</taxon>
        <taxon>Methanobacteriati</taxon>
        <taxon>Methanobacteriota</taxon>
        <taxon>Stenosarchaea group</taxon>
        <taxon>Methanomicrobia</taxon>
        <taxon>Candidatus Methanophagales</taxon>
        <taxon>Candidatus Methanophagaceae</taxon>
        <taxon>Candidatus Methanophaga</taxon>
    </lineage>
</organism>
<proteinExistence type="predicted"/>
<evidence type="ECO:0000256" key="4">
    <source>
        <dbReference type="ARBA" id="ARBA00022967"/>
    </source>
</evidence>
<dbReference type="GO" id="GO:0015420">
    <property type="term" value="F:ABC-type vitamin B12 transporter activity"/>
    <property type="evidence" value="ECO:0007669"/>
    <property type="project" value="UniProtKB-EC"/>
</dbReference>
<dbReference type="GO" id="GO:0016887">
    <property type="term" value="F:ATP hydrolysis activity"/>
    <property type="evidence" value="ECO:0007669"/>
    <property type="project" value="InterPro"/>
</dbReference>
<evidence type="ECO:0000256" key="3">
    <source>
        <dbReference type="ARBA" id="ARBA00022840"/>
    </source>
</evidence>
<dbReference type="GO" id="GO:0005524">
    <property type="term" value="F:ATP binding"/>
    <property type="evidence" value="ECO:0007669"/>
    <property type="project" value="UniProtKB-KW"/>
</dbReference>
<evidence type="ECO:0000256" key="8">
    <source>
        <dbReference type="ARBA" id="ARBA00073649"/>
    </source>
</evidence>
<evidence type="ECO:0000256" key="6">
    <source>
        <dbReference type="ARBA" id="ARBA00058960"/>
    </source>
</evidence>
<dbReference type="PROSITE" id="PS50893">
    <property type="entry name" value="ABC_TRANSPORTER_2"/>
    <property type="match status" value="1"/>
</dbReference>
<reference evidence="11" key="1">
    <citation type="submission" date="2020-06" db="EMBL/GenBank/DDBJ databases">
        <title>Unique genomic features of the anaerobic methanotrophic archaea.</title>
        <authorList>
            <person name="Chadwick G.L."/>
            <person name="Skennerton C.T."/>
            <person name="Laso-Perez R."/>
            <person name="Leu A.O."/>
            <person name="Speth D.R."/>
            <person name="Yu H."/>
            <person name="Morgan-Lang C."/>
            <person name="Hatzenpichler R."/>
            <person name="Goudeau D."/>
            <person name="Malmstrom R."/>
            <person name="Brazelton W.J."/>
            <person name="Woyke T."/>
            <person name="Hallam S.J."/>
            <person name="Tyson G.W."/>
            <person name="Wegener G."/>
            <person name="Boetius A."/>
            <person name="Orphan V."/>
        </authorList>
    </citation>
    <scope>NUCLEOTIDE SEQUENCE</scope>
</reference>
<evidence type="ECO:0000256" key="1">
    <source>
        <dbReference type="ARBA" id="ARBA00022448"/>
    </source>
</evidence>
<gene>
    <name evidence="11" type="primary">btuD</name>
    <name evidence="11" type="ORF">PEKJEAHP_00026</name>
</gene>
<evidence type="ECO:0000256" key="5">
    <source>
        <dbReference type="ARBA" id="ARBA00050590"/>
    </source>
</evidence>
<keyword evidence="4" id="KW-1278">Translocase</keyword>
<accession>A0A7G9Z9U1</accession>
<dbReference type="EC" id="7.6.2.8" evidence="7"/>
<comment type="function">
    <text evidence="6">Required for corrinoid utilization. Probably part of the ABC transporter complex BtuCDF involved in cobalamin (vitamin B12) import. Probably responsible for energy coupling to the transport system.</text>
</comment>
<protein>
    <recommendedName>
        <fullName evidence="8">Cobalamin import ATP-binding protein BtuD</fullName>
        <ecNumber evidence="7">7.6.2.8</ecNumber>
    </recommendedName>
    <alternativeName>
        <fullName evidence="9">Vitamin B12-transporting ATPase</fullName>
    </alternativeName>
</protein>
<keyword evidence="2" id="KW-0547">Nucleotide-binding</keyword>
<dbReference type="PROSITE" id="PS00211">
    <property type="entry name" value="ABC_TRANSPORTER_1"/>
    <property type="match status" value="1"/>
</dbReference>
<dbReference type="SUPFAM" id="SSF52540">
    <property type="entry name" value="P-loop containing nucleoside triphosphate hydrolases"/>
    <property type="match status" value="1"/>
</dbReference>
<dbReference type="InterPro" id="IPR003439">
    <property type="entry name" value="ABC_transporter-like_ATP-bd"/>
</dbReference>
<keyword evidence="3 11" id="KW-0067">ATP-binding</keyword>
<dbReference type="InterPro" id="IPR017871">
    <property type="entry name" value="ABC_transporter-like_CS"/>
</dbReference>
<dbReference type="PANTHER" id="PTHR42794">
    <property type="entry name" value="HEMIN IMPORT ATP-BINDING PROTEIN HMUV"/>
    <property type="match status" value="1"/>
</dbReference>
<evidence type="ECO:0000313" key="11">
    <source>
        <dbReference type="EMBL" id="QNO57025.1"/>
    </source>
</evidence>
<dbReference type="AlphaFoldDB" id="A0A7G9Z9U1"/>
<dbReference type="EMBL" id="MT631676">
    <property type="protein sequence ID" value="QNO57025.1"/>
    <property type="molecule type" value="Genomic_DNA"/>
</dbReference>
<evidence type="ECO:0000256" key="2">
    <source>
        <dbReference type="ARBA" id="ARBA00022741"/>
    </source>
</evidence>
<feature type="domain" description="ABC transporter" evidence="10">
    <location>
        <begin position="3"/>
        <end position="239"/>
    </location>
</feature>
<dbReference type="SMART" id="SM00382">
    <property type="entry name" value="AAA"/>
    <property type="match status" value="1"/>
</dbReference>
<dbReference type="Pfam" id="PF00005">
    <property type="entry name" value="ABC_tran"/>
    <property type="match status" value="1"/>
</dbReference>
<keyword evidence="1" id="KW-0813">Transport</keyword>
<dbReference type="PANTHER" id="PTHR42794:SF1">
    <property type="entry name" value="HEMIN IMPORT ATP-BINDING PROTEIN HMUV"/>
    <property type="match status" value="1"/>
</dbReference>
<evidence type="ECO:0000256" key="7">
    <source>
        <dbReference type="ARBA" id="ARBA00066387"/>
    </source>
</evidence>
<dbReference type="CDD" id="cd03214">
    <property type="entry name" value="ABC_Iron-Siderophores_B12_Hemin"/>
    <property type="match status" value="1"/>
</dbReference>